<dbReference type="Gene3D" id="3.60.110.10">
    <property type="entry name" value="Carbon-nitrogen hydrolase"/>
    <property type="match status" value="1"/>
</dbReference>
<accession>A0A6M4IWL9</accession>
<dbReference type="CDD" id="cd07564">
    <property type="entry name" value="nitrilases_CHs"/>
    <property type="match status" value="1"/>
</dbReference>
<organism evidence="4 5">
    <name type="scientific">Gemmatimonas groenlandica</name>
    <dbReference type="NCBI Taxonomy" id="2732249"/>
    <lineage>
        <taxon>Bacteria</taxon>
        <taxon>Pseudomonadati</taxon>
        <taxon>Gemmatimonadota</taxon>
        <taxon>Gemmatimonadia</taxon>
        <taxon>Gemmatimonadales</taxon>
        <taxon>Gemmatimonadaceae</taxon>
        <taxon>Gemmatimonas</taxon>
    </lineage>
</organism>
<dbReference type="InterPro" id="IPR003010">
    <property type="entry name" value="C-N_Hydrolase"/>
</dbReference>
<keyword evidence="4" id="KW-0378">Hydrolase</keyword>
<dbReference type="PROSITE" id="PS50263">
    <property type="entry name" value="CN_HYDROLASE"/>
    <property type="match status" value="1"/>
</dbReference>
<evidence type="ECO:0000313" key="4">
    <source>
        <dbReference type="EMBL" id="QJR36581.1"/>
    </source>
</evidence>
<dbReference type="PROSITE" id="PS00921">
    <property type="entry name" value="NITRIL_CHT_2"/>
    <property type="match status" value="1"/>
</dbReference>
<dbReference type="Proteomes" id="UP000500938">
    <property type="component" value="Chromosome"/>
</dbReference>
<dbReference type="PANTHER" id="PTHR46044:SF1">
    <property type="entry name" value="CN HYDROLASE DOMAIN-CONTAINING PROTEIN"/>
    <property type="match status" value="1"/>
</dbReference>
<name>A0A6M4IWL9_9BACT</name>
<dbReference type="InterPro" id="IPR000132">
    <property type="entry name" value="Nitrilase/CN_hydratase_CS"/>
</dbReference>
<proteinExistence type="inferred from homology"/>
<evidence type="ECO:0000256" key="1">
    <source>
        <dbReference type="ARBA" id="ARBA00008129"/>
    </source>
</evidence>
<sequence length="317" mass="35380">MTADTLRIAGAQMAPVWLDRNRTLAKVISAIHGAADDGVQLLVFPEAFVPGYPWWIEWTDGARFDAAVQKSLHAHYLDQAVQIEAGHLDEVCAAIRDRSITVVLGVIERPLDRGGHSVYASLVTIDAAGTIVNVHRKLMPTYEERLSWAPGDGHGLRTHRVGAFTLGALNCWENWMPLARASLYGQGEDLHVAIWPGSVRNTEDITRFMAREGRSYVMSVSGLLRRDQVPEHTPHFALLQRVLPEVMGEGGSCIAGPDAQWIVAPVAHEERLITADIDHTRVREERQNFDAMGHYGRPDVLQLEVNRERQRGVRLRD</sequence>
<reference evidence="4 5" key="1">
    <citation type="submission" date="2020-05" db="EMBL/GenBank/DDBJ databases">
        <title>Complete genome sequence of Gemmatimonas greenlandica TET16.</title>
        <authorList>
            <person name="Zeng Y."/>
        </authorList>
    </citation>
    <scope>NUCLEOTIDE SEQUENCE [LARGE SCALE GENOMIC DNA]</scope>
    <source>
        <strain evidence="4 5">TET16</strain>
    </source>
</reference>
<dbReference type="InterPro" id="IPR044149">
    <property type="entry name" value="Nitrilases_CHs"/>
</dbReference>
<dbReference type="GO" id="GO:0000257">
    <property type="term" value="F:nitrilase activity"/>
    <property type="evidence" value="ECO:0007669"/>
    <property type="project" value="UniProtKB-ARBA"/>
</dbReference>
<evidence type="ECO:0000256" key="2">
    <source>
        <dbReference type="PROSITE-ProRule" id="PRU10139"/>
    </source>
</evidence>
<dbReference type="KEGG" id="ggr:HKW67_14220"/>
<dbReference type="PANTHER" id="PTHR46044">
    <property type="entry name" value="NITRILASE"/>
    <property type="match status" value="1"/>
</dbReference>
<dbReference type="InterPro" id="IPR036526">
    <property type="entry name" value="C-N_Hydrolase_sf"/>
</dbReference>
<dbReference type="PROSITE" id="PS00920">
    <property type="entry name" value="NITRIL_CHT_1"/>
    <property type="match status" value="1"/>
</dbReference>
<gene>
    <name evidence="4" type="ORF">HKW67_14220</name>
</gene>
<dbReference type="SUPFAM" id="SSF56317">
    <property type="entry name" value="Carbon-nitrogen hydrolase"/>
    <property type="match status" value="1"/>
</dbReference>
<dbReference type="RefSeq" id="WP_171226013.1">
    <property type="nucleotide sequence ID" value="NZ_CP053085.1"/>
</dbReference>
<comment type="similarity">
    <text evidence="1">Belongs to the carbon-nitrogen hydrolase superfamily. Nitrilase family.</text>
</comment>
<dbReference type="EMBL" id="CP053085">
    <property type="protein sequence ID" value="QJR36581.1"/>
    <property type="molecule type" value="Genomic_DNA"/>
</dbReference>
<protein>
    <submittedName>
        <fullName evidence="4">Carbon-nitrogen hydrolase family protein</fullName>
    </submittedName>
</protein>
<dbReference type="Pfam" id="PF00795">
    <property type="entry name" value="CN_hydrolase"/>
    <property type="match status" value="1"/>
</dbReference>
<evidence type="ECO:0000259" key="3">
    <source>
        <dbReference type="PROSITE" id="PS50263"/>
    </source>
</evidence>
<evidence type="ECO:0000313" key="5">
    <source>
        <dbReference type="Proteomes" id="UP000500938"/>
    </source>
</evidence>
<dbReference type="AlphaFoldDB" id="A0A6M4IWL9"/>
<feature type="active site" description="Proton acceptor" evidence="2">
    <location>
        <position position="46"/>
    </location>
</feature>
<keyword evidence="5" id="KW-1185">Reference proteome</keyword>
<feature type="domain" description="CN hydrolase" evidence="3">
    <location>
        <begin position="6"/>
        <end position="279"/>
    </location>
</feature>